<dbReference type="AlphaFoldDB" id="A0A562TTH0"/>
<dbReference type="SUPFAM" id="SSF54593">
    <property type="entry name" value="Glyoxalase/Bleomycin resistance protein/Dihydroxybiphenyl dioxygenase"/>
    <property type="match status" value="1"/>
</dbReference>
<evidence type="ECO:0008006" key="3">
    <source>
        <dbReference type="Google" id="ProtNLM"/>
    </source>
</evidence>
<dbReference type="RefSeq" id="WP_144915091.1">
    <property type="nucleotide sequence ID" value="NZ_VLLI01000012.1"/>
</dbReference>
<evidence type="ECO:0000313" key="1">
    <source>
        <dbReference type="EMBL" id="TWI96753.1"/>
    </source>
</evidence>
<proteinExistence type="predicted"/>
<accession>A0A562TTH0</accession>
<evidence type="ECO:0000313" key="2">
    <source>
        <dbReference type="Proteomes" id="UP000317010"/>
    </source>
</evidence>
<name>A0A562TTH0_9SPHI</name>
<dbReference type="Gene3D" id="3.10.180.10">
    <property type="entry name" value="2,3-Dihydroxybiphenyl 1,2-Dioxygenase, domain 1"/>
    <property type="match status" value="1"/>
</dbReference>
<dbReference type="EMBL" id="VLLI01000012">
    <property type="protein sequence ID" value="TWI96753.1"/>
    <property type="molecule type" value="Genomic_DNA"/>
</dbReference>
<sequence>MYKAVYLSPMIPSYNIAETSRFFVELFSFTPFLNTDNYAVLFKDHLSIHILNAGTDIGEMEFYLEVDAIDKLWESIKDKLDDMKVRAPFDREYGMRELHIIIPHTKTLMFVGQAIKK</sequence>
<dbReference type="InterPro" id="IPR029068">
    <property type="entry name" value="Glyas_Bleomycin-R_OHBP_Dase"/>
</dbReference>
<comment type="caution">
    <text evidence="1">The sequence shown here is derived from an EMBL/GenBank/DDBJ whole genome shotgun (WGS) entry which is preliminary data.</text>
</comment>
<organism evidence="1 2">
    <name type="scientific">Mucilaginibacter frigoritolerans</name>
    <dbReference type="NCBI Taxonomy" id="652788"/>
    <lineage>
        <taxon>Bacteria</taxon>
        <taxon>Pseudomonadati</taxon>
        <taxon>Bacteroidota</taxon>
        <taxon>Sphingobacteriia</taxon>
        <taxon>Sphingobacteriales</taxon>
        <taxon>Sphingobacteriaceae</taxon>
        <taxon>Mucilaginibacter</taxon>
    </lineage>
</organism>
<reference evidence="1 2" key="1">
    <citation type="submission" date="2019-07" db="EMBL/GenBank/DDBJ databases">
        <title>Genomic Encyclopedia of Archaeal and Bacterial Type Strains, Phase II (KMG-II): from individual species to whole genera.</title>
        <authorList>
            <person name="Goeker M."/>
        </authorList>
    </citation>
    <scope>NUCLEOTIDE SEQUENCE [LARGE SCALE GENOMIC DNA]</scope>
    <source>
        <strain evidence="1 2">ATCC BAA-1854</strain>
    </source>
</reference>
<keyword evidence="2" id="KW-1185">Reference proteome</keyword>
<dbReference type="OrthoDB" id="66829at2"/>
<protein>
    <recommendedName>
        <fullName evidence="3">Glyoxalase/bleomycin resistance protein/dioxygenase superfamily protein</fullName>
    </recommendedName>
</protein>
<dbReference type="Proteomes" id="UP000317010">
    <property type="component" value="Unassembled WGS sequence"/>
</dbReference>
<gene>
    <name evidence="1" type="ORF">JN11_03865</name>
</gene>